<dbReference type="PANTHER" id="PTHR21715">
    <property type="entry name" value="RH04127P"/>
    <property type="match status" value="1"/>
</dbReference>
<dbReference type="Gene3D" id="3.30.1470.10">
    <property type="entry name" value="Photosystem I PsaD, reaction center subunit II"/>
    <property type="match status" value="2"/>
</dbReference>
<evidence type="ECO:0000259" key="2">
    <source>
        <dbReference type="PROSITE" id="PS50020"/>
    </source>
</evidence>
<organism evidence="3">
    <name type="scientific">Eutreptiella gymnastica</name>
    <dbReference type="NCBI Taxonomy" id="73025"/>
    <lineage>
        <taxon>Eukaryota</taxon>
        <taxon>Discoba</taxon>
        <taxon>Euglenozoa</taxon>
        <taxon>Euglenida</taxon>
        <taxon>Spirocuta</taxon>
        <taxon>Euglenophyceae</taxon>
        <taxon>Eutreptiales</taxon>
        <taxon>Eutreptiaceae</taxon>
        <taxon>Eutreptiella</taxon>
    </lineage>
</organism>
<dbReference type="SMART" id="SM00456">
    <property type="entry name" value="WW"/>
    <property type="match status" value="2"/>
</dbReference>
<gene>
    <name evidence="3" type="ORF">EGYM00392_LOCUS55934</name>
</gene>
<dbReference type="SUPFAM" id="SSF51045">
    <property type="entry name" value="WW domain"/>
    <property type="match status" value="2"/>
</dbReference>
<accession>A0A7S1JIP2</accession>
<evidence type="ECO:0000313" key="3">
    <source>
        <dbReference type="EMBL" id="CAD9044750.1"/>
    </source>
</evidence>
<protein>
    <recommendedName>
        <fullName evidence="2">WW domain-containing protein</fullName>
    </recommendedName>
</protein>
<dbReference type="InterPro" id="IPR036020">
    <property type="entry name" value="WW_dom_sf"/>
</dbReference>
<evidence type="ECO:0000256" key="1">
    <source>
        <dbReference type="SAM" id="MobiDB-lite"/>
    </source>
</evidence>
<dbReference type="CDD" id="cd00201">
    <property type="entry name" value="WW"/>
    <property type="match status" value="2"/>
</dbReference>
<feature type="region of interest" description="Disordered" evidence="1">
    <location>
        <begin position="101"/>
        <end position="135"/>
    </location>
</feature>
<dbReference type="PROSITE" id="PS50020">
    <property type="entry name" value="WW_DOMAIN_2"/>
    <property type="match status" value="2"/>
</dbReference>
<dbReference type="PANTHER" id="PTHR21715:SF0">
    <property type="entry name" value="RH04127P"/>
    <property type="match status" value="1"/>
</dbReference>
<dbReference type="Pfam" id="PF00397">
    <property type="entry name" value="WW"/>
    <property type="match status" value="1"/>
</dbReference>
<sequence>MSQPIALKELYGDVGQLRNLYSDSTANSRAAWGDTPGKTAPALPTSARVLTGASPLSARLMNKDPAASSGAQSARGPQKSTYSLCLQMPATARAHLNTAQASAEVPLSAPAKPAQAPTSARPLTTPRGVAQQAQGVADATPVKLNIGATDSAGTPYIPPAGTVFEYDGGSSVVLSPHTDPPSEKEVLDYAQWLGLDSDSEKDLMWLAKEALMAPLPPYWRPCNTQDGEVYYFNFATGESIWDHPMDPLFKRFVPLERSRLQKSKESGNPYEVTQAYIHATIGAFLAHLCPPELQQTLMREQNDAGASAYIPQPGTVFEYDGGGYSAVLDDNAENYQPTDQEIADYAQWLGINMDTEKDLLWIAKDGLTTPLPDPWRPCKTNTGDLYYFHFGSGESAWEHPMDEFFKKLVILERDKLEKCKAEGMAYSRGVSN</sequence>
<dbReference type="AlphaFoldDB" id="A0A7S1JIP2"/>
<dbReference type="EMBL" id="HBGA01153924">
    <property type="protein sequence ID" value="CAD9044750.1"/>
    <property type="molecule type" value="Transcribed_RNA"/>
</dbReference>
<dbReference type="InterPro" id="IPR001202">
    <property type="entry name" value="WW_dom"/>
</dbReference>
<feature type="domain" description="WW" evidence="2">
    <location>
        <begin position="369"/>
        <end position="402"/>
    </location>
</feature>
<proteinExistence type="predicted"/>
<name>A0A7S1JIP2_9EUGL</name>
<feature type="domain" description="WW" evidence="2">
    <location>
        <begin position="213"/>
        <end position="246"/>
    </location>
</feature>
<reference evidence="3" key="1">
    <citation type="submission" date="2021-01" db="EMBL/GenBank/DDBJ databases">
        <authorList>
            <person name="Corre E."/>
            <person name="Pelletier E."/>
            <person name="Niang G."/>
            <person name="Scheremetjew M."/>
            <person name="Finn R."/>
            <person name="Kale V."/>
            <person name="Holt S."/>
            <person name="Cochrane G."/>
            <person name="Meng A."/>
            <person name="Brown T."/>
            <person name="Cohen L."/>
        </authorList>
    </citation>
    <scope>NUCLEOTIDE SEQUENCE</scope>
    <source>
        <strain evidence="3">NIES-381</strain>
    </source>
</reference>
<dbReference type="InterPro" id="IPR053233">
    <property type="entry name" value="ABRA-related"/>
</dbReference>